<dbReference type="InterPro" id="IPR057707">
    <property type="entry name" value="DUF7947"/>
</dbReference>
<dbReference type="EMBL" id="JBHTJG010000001">
    <property type="protein sequence ID" value="MFD0944863.1"/>
    <property type="molecule type" value="Genomic_DNA"/>
</dbReference>
<evidence type="ECO:0000259" key="1">
    <source>
        <dbReference type="Pfam" id="PF25678"/>
    </source>
</evidence>
<evidence type="ECO:0000313" key="4">
    <source>
        <dbReference type="Proteomes" id="UP001596977"/>
    </source>
</evidence>
<proteinExistence type="predicted"/>
<dbReference type="Pfam" id="PF25679">
    <property type="entry name" value="DUF7947"/>
    <property type="match status" value="1"/>
</dbReference>
<dbReference type="InterPro" id="IPR057706">
    <property type="entry name" value="DUF7946"/>
</dbReference>
<feature type="domain" description="DUF7947" evidence="2">
    <location>
        <begin position="206"/>
        <end position="274"/>
    </location>
</feature>
<gene>
    <name evidence="3" type="ORF">ACFQ1E_00770</name>
</gene>
<dbReference type="Proteomes" id="UP001596977">
    <property type="component" value="Unassembled WGS sequence"/>
</dbReference>
<keyword evidence="4" id="KW-1185">Reference proteome</keyword>
<feature type="domain" description="DUF7946" evidence="1">
    <location>
        <begin position="5"/>
        <end position="191"/>
    </location>
</feature>
<reference evidence="4" key="1">
    <citation type="journal article" date="2019" name="Int. J. Syst. Evol. Microbiol.">
        <title>The Global Catalogue of Microorganisms (GCM) 10K type strain sequencing project: providing services to taxonomists for standard genome sequencing and annotation.</title>
        <authorList>
            <consortium name="The Broad Institute Genomics Platform"/>
            <consortium name="The Broad Institute Genome Sequencing Center for Infectious Disease"/>
            <person name="Wu L."/>
            <person name="Ma J."/>
        </authorList>
    </citation>
    <scope>NUCLEOTIDE SEQUENCE [LARGE SCALE GENOMIC DNA]</scope>
    <source>
        <strain evidence="4">CCUG 62982</strain>
    </source>
</reference>
<sequence>MSDTFIIKYDGGDADSHAIDMRLLGESLQGIDRLISDLLIIGVEQRLPKKGERAPLVVKAHEPQSGTVTIPVTIQEAAGLFQIGWQIFGPNGADALTTWFRGLLAYHTGKTSEAEQAMQHVANMAQRQADLFQQVEDHRHTEMMGMQALLMHHLPKTSAPMVQAVAPVGRTVKRLWFWAPKQERIEATERDAEIIRAKAELEWTDLTRLSLQTDGYVFHNRKLSVVHPFRTGFFNAEVENNPYAVAGAKKAMISVDAKLAYRAGDLERIVILNFGGEIGDAA</sequence>
<evidence type="ECO:0000313" key="3">
    <source>
        <dbReference type="EMBL" id="MFD0944863.1"/>
    </source>
</evidence>
<evidence type="ECO:0000259" key="2">
    <source>
        <dbReference type="Pfam" id="PF25679"/>
    </source>
</evidence>
<name>A0ABW3H092_9SPHN</name>
<protein>
    <submittedName>
        <fullName evidence="3">Uncharacterized protein</fullName>
    </submittedName>
</protein>
<organism evidence="3 4">
    <name type="scientific">Sphingomonas canadensis</name>
    <dbReference type="NCBI Taxonomy" id="1219257"/>
    <lineage>
        <taxon>Bacteria</taxon>
        <taxon>Pseudomonadati</taxon>
        <taxon>Pseudomonadota</taxon>
        <taxon>Alphaproteobacteria</taxon>
        <taxon>Sphingomonadales</taxon>
        <taxon>Sphingomonadaceae</taxon>
        <taxon>Sphingomonas</taxon>
    </lineage>
</organism>
<dbReference type="Pfam" id="PF25678">
    <property type="entry name" value="DUF7946"/>
    <property type="match status" value="1"/>
</dbReference>
<comment type="caution">
    <text evidence="3">The sequence shown here is derived from an EMBL/GenBank/DDBJ whole genome shotgun (WGS) entry which is preliminary data.</text>
</comment>
<dbReference type="RefSeq" id="WP_264942857.1">
    <property type="nucleotide sequence ID" value="NZ_JAPDRA010000001.1"/>
</dbReference>
<accession>A0ABW3H092</accession>